<evidence type="ECO:0000256" key="1">
    <source>
        <dbReference type="SAM" id="MobiDB-lite"/>
    </source>
</evidence>
<dbReference type="RefSeq" id="WP_184599378.1">
    <property type="nucleotide sequence ID" value="NZ_BMUP01000004.1"/>
</dbReference>
<dbReference type="AlphaFoldDB" id="A0A7W5F5W7"/>
<organism evidence="3 4">
    <name type="scientific">Streptomyces violarus</name>
    <dbReference type="NCBI Taxonomy" id="67380"/>
    <lineage>
        <taxon>Bacteria</taxon>
        <taxon>Bacillati</taxon>
        <taxon>Actinomycetota</taxon>
        <taxon>Actinomycetes</taxon>
        <taxon>Kitasatosporales</taxon>
        <taxon>Streptomycetaceae</taxon>
        <taxon>Streptomyces</taxon>
    </lineage>
</organism>
<evidence type="ECO:0000259" key="2">
    <source>
        <dbReference type="Pfam" id="PF12307"/>
    </source>
</evidence>
<name>A0A7W5F5W7_9ACTN</name>
<accession>A0A7W5F5W7</accession>
<evidence type="ECO:0000313" key="3">
    <source>
        <dbReference type="EMBL" id="MBB3081270.1"/>
    </source>
</evidence>
<feature type="region of interest" description="Disordered" evidence="1">
    <location>
        <begin position="366"/>
        <end position="431"/>
    </location>
</feature>
<gene>
    <name evidence="3" type="ORF">FHS41_007825</name>
</gene>
<feature type="compositionally biased region" description="Acidic residues" evidence="1">
    <location>
        <begin position="368"/>
        <end position="377"/>
    </location>
</feature>
<dbReference type="Proteomes" id="UP000572907">
    <property type="component" value="Unassembled WGS sequence"/>
</dbReference>
<feature type="domain" description="DUF3631" evidence="2">
    <location>
        <begin position="183"/>
        <end position="365"/>
    </location>
</feature>
<dbReference type="InterPro" id="IPR022081">
    <property type="entry name" value="DUF3631"/>
</dbReference>
<comment type="caution">
    <text evidence="3">The sequence shown here is derived from an EMBL/GenBank/DDBJ whole genome shotgun (WGS) entry which is preliminary data.</text>
</comment>
<evidence type="ECO:0000313" key="4">
    <source>
        <dbReference type="Proteomes" id="UP000572907"/>
    </source>
</evidence>
<dbReference type="Pfam" id="PF12307">
    <property type="entry name" value="DUF3631"/>
    <property type="match status" value="1"/>
</dbReference>
<sequence>MTTAEDAVADDEQAGAALLTELKETMEEYVIFPSEEAAVAVTLWIAATFGQRAWQHAPRLVITGPTKRCGKSRLLDVVHESCWKPLITVNATVAAIFRSIGEDPPTLLVDEADTLFGTAKVAENNEDLRGLLNAGHQRNRPTLRVVGVGTEQTVKEFPTFAMAALAGIGGMPDTIMDRAIIVQMRRRGPGETVKPFRTRRDAPRFTSIGMALVEWLRPATDDLADMEPEMPLEDRAADTWEPLIIVADHAGGDWPKLARHAAEKMVKEQAKADSDNTFRGRVLVDCRRAFRAAGWPGAMKTDDLLEYLKADREAPWADWGRDGLTARKLGSLLGEYDITSGNIRFPDGQKKGYLRVKFEDAWGRYCPAEDEPSEEPPGDVSQASQPSPPRSDPGRKEQWDGSDPSQLPIRPALTSANELGTDGTANHEGQAMTPCVGCRTPQTNTLGSAYCDHCRTAA</sequence>
<proteinExistence type="predicted"/>
<protein>
    <recommendedName>
        <fullName evidence="2">DUF3631 domain-containing protein</fullName>
    </recommendedName>
</protein>
<reference evidence="3 4" key="1">
    <citation type="submission" date="2020-08" db="EMBL/GenBank/DDBJ databases">
        <title>Genomic Encyclopedia of Type Strains, Phase III (KMG-III): the genomes of soil and plant-associated and newly described type strains.</title>
        <authorList>
            <person name="Whitman W."/>
        </authorList>
    </citation>
    <scope>NUCLEOTIDE SEQUENCE [LARGE SCALE GENOMIC DNA]</scope>
    <source>
        <strain evidence="3 4">CECT 3237</strain>
    </source>
</reference>
<keyword evidence="4" id="KW-1185">Reference proteome</keyword>
<dbReference type="EMBL" id="JACHXE010000012">
    <property type="protein sequence ID" value="MBB3081270.1"/>
    <property type="molecule type" value="Genomic_DNA"/>
</dbReference>